<dbReference type="InterPro" id="IPR050301">
    <property type="entry name" value="NTE"/>
</dbReference>
<dbReference type="OrthoDB" id="9770965at2"/>
<feature type="signal peptide" evidence="8">
    <location>
        <begin position="1"/>
        <end position="19"/>
    </location>
</feature>
<keyword evidence="4 6" id="KW-0443">Lipid metabolism</keyword>
<dbReference type="Gene3D" id="2.40.160.50">
    <property type="entry name" value="membrane protein fhac: a member of the omp85/tpsb transporter family"/>
    <property type="match status" value="1"/>
</dbReference>
<keyword evidence="11" id="KW-1185">Reference proteome</keyword>
<keyword evidence="3 6" id="KW-0442">Lipid degradation</keyword>
<sequence length="748" mass="80894">MLSFAFCRGLALVFAGAMATPEAVSAQQHPTPGQQTRPARAHSAEGRPKIGLVLEGGGAMGFAHIGVIEWMEDHHIPVDYVAGTSMGGLVGGLYASGLEPDEIKSFVKGIDWPAVLSGQVPFPALSYRRKEDKLAYPNRLEFGLRHGLVLPSALNSGAAVGLLFDRVMLPYWNLKNFDDLPTPFRCVATELNTGEPHVFQDGSLSQALRATMSIPGMFAPVQHGNEFYSDGGAVDNLPVDVARSMGAQVVISSYLNTGPPTPGSLESLTGVVGSNLSIMVARNEINSLKNSDIVISSDVSKIGTLDFQKNEEVIPLGYKAAELENAELKKYSLNDTEWAAYMAERRSRRRTEIPVPQFVEVYGVGGTQQSDIHVRFLKYVGKPVDTAAMEKTIADLQGTGLYSTINYNLTERDGKVGLLIRPRNKSWGPPFMNLGFPIFANDANNVQLGIAVRATFFNVAGPGSELRLDGTLGQPASLTGELFKPLKAGSRTFVSPHAYLSRQLNPYYEGSQQQEQYKENRNGLGVDLGYIFNSRTELRVGEDVQWFNTHRTIGTDGLQEFSLIPFVSRVRFQYLGQNDVMVPSAGSVVSTTYNYFTKRPNGPGGYSQLTGRLEHFIPVGSKGILVGQVLGGTSFGASNLGLAGLTLGGPLRLSAYARNELLGTDYFLGQVGYLHLLARLNPIFADAIYAGGFYEIGKMYGGNAQTPHTPNDVAAVVVIKTLIGPVTGGLSIGDSDHRKWLISVGRVF</sequence>
<keyword evidence="2 6" id="KW-0378">Hydrolase</keyword>
<feature type="domain" description="PNPLA" evidence="9">
    <location>
        <begin position="52"/>
        <end position="243"/>
    </location>
</feature>
<feature type="chain" id="PRO_5020249223" evidence="8">
    <location>
        <begin position="20"/>
        <end position="748"/>
    </location>
</feature>
<dbReference type="Pfam" id="PF01103">
    <property type="entry name" value="Omp85"/>
    <property type="match status" value="1"/>
</dbReference>
<accession>A0A4Q7YXJ7</accession>
<dbReference type="GO" id="GO:0019867">
    <property type="term" value="C:outer membrane"/>
    <property type="evidence" value="ECO:0007669"/>
    <property type="project" value="InterPro"/>
</dbReference>
<comment type="caution">
    <text evidence="10">The sequence shown here is derived from an EMBL/GenBank/DDBJ whole genome shotgun (WGS) entry which is preliminary data.</text>
</comment>
<organism evidence="10 11">
    <name type="scientific">Edaphobacter modestus</name>
    <dbReference type="NCBI Taxonomy" id="388466"/>
    <lineage>
        <taxon>Bacteria</taxon>
        <taxon>Pseudomonadati</taxon>
        <taxon>Acidobacteriota</taxon>
        <taxon>Terriglobia</taxon>
        <taxon>Terriglobales</taxon>
        <taxon>Acidobacteriaceae</taxon>
        <taxon>Edaphobacter</taxon>
    </lineage>
</organism>
<feature type="short sequence motif" description="GXSXG" evidence="6">
    <location>
        <begin position="83"/>
        <end position="87"/>
    </location>
</feature>
<evidence type="ECO:0000256" key="4">
    <source>
        <dbReference type="ARBA" id="ARBA00023098"/>
    </source>
</evidence>
<dbReference type="Pfam" id="PF01734">
    <property type="entry name" value="Patatin"/>
    <property type="match status" value="1"/>
</dbReference>
<evidence type="ECO:0000259" key="9">
    <source>
        <dbReference type="PROSITE" id="PS51635"/>
    </source>
</evidence>
<feature type="active site" description="Proton acceptor" evidence="6">
    <location>
        <position position="230"/>
    </location>
</feature>
<dbReference type="GO" id="GO:0016787">
    <property type="term" value="F:hydrolase activity"/>
    <property type="evidence" value="ECO:0007669"/>
    <property type="project" value="UniProtKB-UniRule"/>
</dbReference>
<dbReference type="Proteomes" id="UP000292958">
    <property type="component" value="Unassembled WGS sequence"/>
</dbReference>
<proteinExistence type="predicted"/>
<dbReference type="InterPro" id="IPR016035">
    <property type="entry name" value="Acyl_Trfase/lysoPLipase"/>
</dbReference>
<keyword evidence="8" id="KW-0732">Signal</keyword>
<feature type="active site" description="Nucleophile" evidence="6">
    <location>
        <position position="85"/>
    </location>
</feature>
<evidence type="ECO:0000256" key="8">
    <source>
        <dbReference type="SAM" id="SignalP"/>
    </source>
</evidence>
<comment type="subcellular location">
    <subcellularLocation>
        <location evidence="1">Membrane</location>
    </subcellularLocation>
</comment>
<keyword evidence="5" id="KW-0472">Membrane</keyword>
<dbReference type="SUPFAM" id="SSF52151">
    <property type="entry name" value="FabD/lysophospholipase-like"/>
    <property type="match status" value="1"/>
</dbReference>
<dbReference type="AlphaFoldDB" id="A0A4Q7YXJ7"/>
<dbReference type="InterPro" id="IPR000184">
    <property type="entry name" value="Bac_surfAg_D15"/>
</dbReference>
<name>A0A4Q7YXJ7_9BACT</name>
<feature type="compositionally biased region" description="Polar residues" evidence="7">
    <location>
        <begin position="25"/>
        <end position="37"/>
    </location>
</feature>
<protein>
    <submittedName>
        <fullName evidence="10">NTE family protein</fullName>
    </submittedName>
</protein>
<dbReference type="PANTHER" id="PTHR14226:SF29">
    <property type="entry name" value="NEUROPATHY TARGET ESTERASE SWS"/>
    <property type="match status" value="1"/>
</dbReference>
<dbReference type="Gene3D" id="3.40.1090.10">
    <property type="entry name" value="Cytosolic phospholipase A2 catalytic domain"/>
    <property type="match status" value="2"/>
</dbReference>
<dbReference type="PANTHER" id="PTHR14226">
    <property type="entry name" value="NEUROPATHY TARGET ESTERASE/SWISS CHEESE D.MELANOGASTER"/>
    <property type="match status" value="1"/>
</dbReference>
<evidence type="ECO:0000313" key="10">
    <source>
        <dbReference type="EMBL" id="RZU42587.1"/>
    </source>
</evidence>
<reference evidence="10 11" key="1">
    <citation type="submission" date="2019-02" db="EMBL/GenBank/DDBJ databases">
        <title>Genomic Encyclopedia of Archaeal and Bacterial Type Strains, Phase II (KMG-II): from individual species to whole genera.</title>
        <authorList>
            <person name="Goeker M."/>
        </authorList>
    </citation>
    <scope>NUCLEOTIDE SEQUENCE [LARGE SCALE GENOMIC DNA]</scope>
    <source>
        <strain evidence="10 11">DSM 18101</strain>
    </source>
</reference>
<dbReference type="PROSITE" id="PS51635">
    <property type="entry name" value="PNPLA"/>
    <property type="match status" value="1"/>
</dbReference>
<evidence type="ECO:0000256" key="2">
    <source>
        <dbReference type="ARBA" id="ARBA00022801"/>
    </source>
</evidence>
<evidence type="ECO:0000256" key="1">
    <source>
        <dbReference type="ARBA" id="ARBA00004370"/>
    </source>
</evidence>
<evidence type="ECO:0000313" key="11">
    <source>
        <dbReference type="Proteomes" id="UP000292958"/>
    </source>
</evidence>
<feature type="short sequence motif" description="DGA/G" evidence="6">
    <location>
        <begin position="230"/>
        <end position="232"/>
    </location>
</feature>
<evidence type="ECO:0000256" key="6">
    <source>
        <dbReference type="PROSITE-ProRule" id="PRU01161"/>
    </source>
</evidence>
<evidence type="ECO:0000256" key="3">
    <source>
        <dbReference type="ARBA" id="ARBA00022963"/>
    </source>
</evidence>
<evidence type="ECO:0000256" key="5">
    <source>
        <dbReference type="ARBA" id="ARBA00023136"/>
    </source>
</evidence>
<dbReference type="CDD" id="cd07205">
    <property type="entry name" value="Pat_PNPLA6_PNPLA7_NTE1_like"/>
    <property type="match status" value="1"/>
</dbReference>
<gene>
    <name evidence="10" type="ORF">BDD14_4178</name>
</gene>
<dbReference type="InterPro" id="IPR002641">
    <property type="entry name" value="PNPLA_dom"/>
</dbReference>
<feature type="region of interest" description="Disordered" evidence="7">
    <location>
        <begin position="24"/>
        <end position="45"/>
    </location>
</feature>
<evidence type="ECO:0000256" key="7">
    <source>
        <dbReference type="SAM" id="MobiDB-lite"/>
    </source>
</evidence>
<dbReference type="EMBL" id="SHKW01000001">
    <property type="protein sequence ID" value="RZU42587.1"/>
    <property type="molecule type" value="Genomic_DNA"/>
</dbReference>
<dbReference type="GO" id="GO:0016042">
    <property type="term" value="P:lipid catabolic process"/>
    <property type="evidence" value="ECO:0007669"/>
    <property type="project" value="UniProtKB-UniRule"/>
</dbReference>
<feature type="short sequence motif" description="GXGXXG" evidence="6">
    <location>
        <begin position="56"/>
        <end position="61"/>
    </location>
</feature>